<dbReference type="PANTHER" id="PTHR43289">
    <property type="entry name" value="MITOGEN-ACTIVATED PROTEIN KINASE KINASE KINASE 20-RELATED"/>
    <property type="match status" value="1"/>
</dbReference>
<name>A0A8J3RS32_9ACTN</name>
<dbReference type="GO" id="GO:0005524">
    <property type="term" value="F:ATP binding"/>
    <property type="evidence" value="ECO:0007669"/>
    <property type="project" value="UniProtKB-KW"/>
</dbReference>
<keyword evidence="8" id="KW-0472">Membrane</keyword>
<feature type="region of interest" description="Disordered" evidence="7">
    <location>
        <begin position="545"/>
        <end position="567"/>
    </location>
</feature>
<proteinExistence type="predicted"/>
<dbReference type="AlphaFoldDB" id="A0A8J3RS32"/>
<dbReference type="SMART" id="SM00220">
    <property type="entry name" value="S_TKc"/>
    <property type="match status" value="1"/>
</dbReference>
<dbReference type="InterPro" id="IPR000719">
    <property type="entry name" value="Prot_kinase_dom"/>
</dbReference>
<evidence type="ECO:0000313" key="11">
    <source>
        <dbReference type="Proteomes" id="UP000616724"/>
    </source>
</evidence>
<evidence type="ECO:0000256" key="5">
    <source>
        <dbReference type="ARBA" id="ARBA00022777"/>
    </source>
</evidence>
<protein>
    <recommendedName>
        <fullName evidence="1">non-specific serine/threonine protein kinase</fullName>
        <ecNumber evidence="1">2.7.11.1</ecNumber>
    </recommendedName>
</protein>
<organism evidence="10 11">
    <name type="scientific">Planobispora longispora</name>
    <dbReference type="NCBI Taxonomy" id="28887"/>
    <lineage>
        <taxon>Bacteria</taxon>
        <taxon>Bacillati</taxon>
        <taxon>Actinomycetota</taxon>
        <taxon>Actinomycetes</taxon>
        <taxon>Streptosporangiales</taxon>
        <taxon>Streptosporangiaceae</taxon>
        <taxon>Planobispora</taxon>
    </lineage>
</organism>
<keyword evidence="2" id="KW-0723">Serine/threonine-protein kinase</keyword>
<dbReference type="PROSITE" id="PS50011">
    <property type="entry name" value="PROTEIN_KINASE_DOM"/>
    <property type="match status" value="1"/>
</dbReference>
<feature type="transmembrane region" description="Helical" evidence="8">
    <location>
        <begin position="348"/>
        <end position="368"/>
    </location>
</feature>
<dbReference type="Gene3D" id="1.10.510.10">
    <property type="entry name" value="Transferase(Phosphotransferase) domain 1"/>
    <property type="match status" value="1"/>
</dbReference>
<evidence type="ECO:0000256" key="7">
    <source>
        <dbReference type="SAM" id="MobiDB-lite"/>
    </source>
</evidence>
<keyword evidence="11" id="KW-1185">Reference proteome</keyword>
<dbReference type="Gene3D" id="3.30.200.20">
    <property type="entry name" value="Phosphorylase Kinase, domain 1"/>
    <property type="match status" value="1"/>
</dbReference>
<evidence type="ECO:0000256" key="2">
    <source>
        <dbReference type="ARBA" id="ARBA00022527"/>
    </source>
</evidence>
<evidence type="ECO:0000256" key="4">
    <source>
        <dbReference type="ARBA" id="ARBA00022741"/>
    </source>
</evidence>
<keyword evidence="8" id="KW-0812">Transmembrane</keyword>
<dbReference type="PANTHER" id="PTHR43289:SF6">
    <property type="entry name" value="SERINE_THREONINE-PROTEIN KINASE NEKL-3"/>
    <property type="match status" value="1"/>
</dbReference>
<comment type="caution">
    <text evidence="10">The sequence shown here is derived from an EMBL/GenBank/DDBJ whole genome shotgun (WGS) entry which is preliminary data.</text>
</comment>
<dbReference type="SUPFAM" id="SSF56112">
    <property type="entry name" value="Protein kinase-like (PK-like)"/>
    <property type="match status" value="1"/>
</dbReference>
<sequence length="567" mass="60085">MGSGGPAEREMTGREMTGQEGAGPARTLAGRYRLLERLGEGGAGTVWRARDEMLRREVAVKELRGGREFAERAIHEARAAARVSHPAIVMVHDVVTDGGQPWIVMDLVGGDSLDRVIRREGTLPPRQVAAIGLRVLDALEAAHTHGLLHRDVKPANVLLDADGTAMLADFGIAAPLTGELSLSGHAGSAGYTAPERLREEPAGPASDLWSLGATLYTAAEGRAPFHRDHPAAIAAAVLMREPPAPERAGPELGGLLLALLAKDPQTRPEPEEIRRVLNGVARSGRTSGTFPLTRPDAPDLQPAHQAQPQQARHGANGFPAARPGLDGLPTVPARVRGPRSRSARRRRFVWIAAAALLAAVAAGTLFAWQVTASRESAPDGGRFATAPEACGLLTVEQADELVGKATDPRMTRADECEWNEPNGRRYRWIAVQTQAVPVQGGTGAPEAARRLFERKRQEAVAAAGTRQLAYSETRSAVRDLSGVGDEAFTQDTARKGGLYDRTICTTWLRVSNLIVRVEWVRAEEGGVTPADQEAARRAAELVAAGLTAASPGGTGGPSAGESRSPGE</sequence>
<evidence type="ECO:0000256" key="1">
    <source>
        <dbReference type="ARBA" id="ARBA00012513"/>
    </source>
</evidence>
<feature type="region of interest" description="Disordered" evidence="7">
    <location>
        <begin position="1"/>
        <end position="25"/>
    </location>
</feature>
<dbReference type="EMBL" id="BOOH01000040">
    <property type="protein sequence ID" value="GIH78579.1"/>
    <property type="molecule type" value="Genomic_DNA"/>
</dbReference>
<evidence type="ECO:0000256" key="8">
    <source>
        <dbReference type="SAM" id="Phobius"/>
    </source>
</evidence>
<reference evidence="10 11" key="1">
    <citation type="submission" date="2021-01" db="EMBL/GenBank/DDBJ databases">
        <title>Whole genome shotgun sequence of Planobispora longispora NBRC 13918.</title>
        <authorList>
            <person name="Komaki H."/>
            <person name="Tamura T."/>
        </authorList>
    </citation>
    <scope>NUCLEOTIDE SEQUENCE [LARGE SCALE GENOMIC DNA]</scope>
    <source>
        <strain evidence="10 11">NBRC 13918</strain>
    </source>
</reference>
<keyword evidence="8" id="KW-1133">Transmembrane helix</keyword>
<dbReference type="PROSITE" id="PS00108">
    <property type="entry name" value="PROTEIN_KINASE_ST"/>
    <property type="match status" value="1"/>
</dbReference>
<keyword evidence="3" id="KW-0808">Transferase</keyword>
<dbReference type="CDD" id="cd14014">
    <property type="entry name" value="STKc_PknB_like"/>
    <property type="match status" value="1"/>
</dbReference>
<dbReference type="GO" id="GO:0004674">
    <property type="term" value="F:protein serine/threonine kinase activity"/>
    <property type="evidence" value="ECO:0007669"/>
    <property type="project" value="UniProtKB-KW"/>
</dbReference>
<keyword evidence="4" id="KW-0547">Nucleotide-binding</keyword>
<keyword evidence="5" id="KW-0418">Kinase</keyword>
<dbReference type="Pfam" id="PF00069">
    <property type="entry name" value="Pkinase"/>
    <property type="match status" value="1"/>
</dbReference>
<dbReference type="EC" id="2.7.11.1" evidence="1"/>
<feature type="domain" description="Protein kinase" evidence="9">
    <location>
        <begin position="32"/>
        <end position="277"/>
    </location>
</feature>
<evidence type="ECO:0000256" key="6">
    <source>
        <dbReference type="ARBA" id="ARBA00022840"/>
    </source>
</evidence>
<evidence type="ECO:0000256" key="3">
    <source>
        <dbReference type="ARBA" id="ARBA00022679"/>
    </source>
</evidence>
<gene>
    <name evidence="10" type="ORF">Plo01_50080</name>
</gene>
<feature type="compositionally biased region" description="Low complexity" evidence="7">
    <location>
        <begin position="300"/>
        <end position="311"/>
    </location>
</feature>
<keyword evidence="6" id="KW-0067">ATP-binding</keyword>
<dbReference type="Proteomes" id="UP000616724">
    <property type="component" value="Unassembled WGS sequence"/>
</dbReference>
<dbReference type="InterPro" id="IPR011009">
    <property type="entry name" value="Kinase-like_dom_sf"/>
</dbReference>
<feature type="region of interest" description="Disordered" evidence="7">
    <location>
        <begin position="300"/>
        <end position="339"/>
    </location>
</feature>
<evidence type="ECO:0000313" key="10">
    <source>
        <dbReference type="EMBL" id="GIH78579.1"/>
    </source>
</evidence>
<accession>A0A8J3RS32</accession>
<dbReference type="InterPro" id="IPR008271">
    <property type="entry name" value="Ser/Thr_kinase_AS"/>
</dbReference>
<evidence type="ECO:0000259" key="9">
    <source>
        <dbReference type="PROSITE" id="PS50011"/>
    </source>
</evidence>